<proteinExistence type="predicted"/>
<evidence type="ECO:0000313" key="4">
    <source>
        <dbReference type="Proteomes" id="UP000460298"/>
    </source>
</evidence>
<organism evidence="3 4">
    <name type="scientific">Leptonema illini</name>
    <dbReference type="NCBI Taxonomy" id="183"/>
    <lineage>
        <taxon>Bacteria</taxon>
        <taxon>Pseudomonadati</taxon>
        <taxon>Spirochaetota</taxon>
        <taxon>Spirochaetia</taxon>
        <taxon>Leptospirales</taxon>
        <taxon>Leptospiraceae</taxon>
        <taxon>Leptonema</taxon>
    </lineage>
</organism>
<feature type="transmembrane region" description="Helical" evidence="1">
    <location>
        <begin position="21"/>
        <end position="39"/>
    </location>
</feature>
<accession>A0A833H1X6</accession>
<keyword evidence="1" id="KW-1133">Transmembrane helix</keyword>
<evidence type="ECO:0000256" key="1">
    <source>
        <dbReference type="SAM" id="Phobius"/>
    </source>
</evidence>
<dbReference type="InterPro" id="IPR011448">
    <property type="entry name" value="DUF1554"/>
</dbReference>
<comment type="caution">
    <text evidence="3">The sequence shown here is derived from an EMBL/GenBank/DDBJ whole genome shotgun (WGS) entry which is preliminary data.</text>
</comment>
<dbReference type="InterPro" id="IPR016186">
    <property type="entry name" value="C-type_lectin-like/link_sf"/>
</dbReference>
<sequence length="237" mass="24634">MCCILTTSSYLKRMGRSLNHVLSNRAFIAMMSMFSGLFVQCSKPFPEGGAVSLLSLATAVDHYIFATAATYDGDLRTAGGGATGIEGADNLCALAKDNEQPALPGTGSEYRALLVDSGNRVACTSINCAGGISENVNWVLRANTSYKRPDGTVVFTTNASGIFLMTAGLNAPLAAAGQWWTGMDDEWNEVLSSCSDWSATVGNGFVGVGGVTDVTAITDGGVSLADCSVARSLLCVR</sequence>
<gene>
    <name evidence="3" type="ORF">F9K24_08675</name>
</gene>
<dbReference type="SUPFAM" id="SSF56436">
    <property type="entry name" value="C-type lectin-like"/>
    <property type="match status" value="1"/>
</dbReference>
<dbReference type="EMBL" id="WBUI01000007">
    <property type="protein sequence ID" value="KAB2932930.1"/>
    <property type="molecule type" value="Genomic_DNA"/>
</dbReference>
<name>A0A833H1X6_9LEPT</name>
<evidence type="ECO:0000313" key="3">
    <source>
        <dbReference type="EMBL" id="KAB2932930.1"/>
    </source>
</evidence>
<dbReference type="Pfam" id="PF07588">
    <property type="entry name" value="DUF1554"/>
    <property type="match status" value="1"/>
</dbReference>
<evidence type="ECO:0000259" key="2">
    <source>
        <dbReference type="Pfam" id="PF07588"/>
    </source>
</evidence>
<dbReference type="Proteomes" id="UP000460298">
    <property type="component" value="Unassembled WGS sequence"/>
</dbReference>
<dbReference type="InterPro" id="IPR016187">
    <property type="entry name" value="CTDL_fold"/>
</dbReference>
<feature type="domain" description="DUF1554" evidence="2">
    <location>
        <begin position="80"/>
        <end position="207"/>
    </location>
</feature>
<reference evidence="3 4" key="1">
    <citation type="submission" date="2019-10" db="EMBL/GenBank/DDBJ databases">
        <title>Extracellular Electron Transfer in a Candidatus Methanoperedens spp. Enrichment Culture.</title>
        <authorList>
            <person name="Berger S."/>
            <person name="Rangel Shaw D."/>
            <person name="Berben T."/>
            <person name="In 'T Zandt M."/>
            <person name="Frank J."/>
            <person name="Reimann J."/>
            <person name="Jetten M.S.M."/>
            <person name="Welte C.U."/>
        </authorList>
    </citation>
    <scope>NUCLEOTIDE SEQUENCE [LARGE SCALE GENOMIC DNA]</scope>
    <source>
        <strain evidence="3">SB12</strain>
    </source>
</reference>
<keyword evidence="1" id="KW-0812">Transmembrane</keyword>
<dbReference type="Gene3D" id="3.10.100.10">
    <property type="entry name" value="Mannose-Binding Protein A, subunit A"/>
    <property type="match status" value="1"/>
</dbReference>
<keyword evidence="1" id="KW-0472">Membrane</keyword>
<protein>
    <submittedName>
        <fullName evidence="3">DUF1554 domain-containing protein</fullName>
    </submittedName>
</protein>
<dbReference type="AlphaFoldDB" id="A0A833H1X6"/>